<reference evidence="2 3" key="1">
    <citation type="submission" date="2020-07" db="EMBL/GenBank/DDBJ databases">
        <title>Sequencing the genomes of 1000 actinobacteria strains.</title>
        <authorList>
            <person name="Klenk H.-P."/>
        </authorList>
    </citation>
    <scope>NUCLEOTIDE SEQUENCE [LARGE SCALE GENOMIC DNA]</scope>
    <source>
        <strain evidence="2 3">DSM 19082</strain>
    </source>
</reference>
<gene>
    <name evidence="2" type="ORF">BJ958_001814</name>
</gene>
<evidence type="ECO:0000259" key="1">
    <source>
        <dbReference type="Pfam" id="PF01979"/>
    </source>
</evidence>
<dbReference type="InterPro" id="IPR032466">
    <property type="entry name" value="Metal_Hydrolase"/>
</dbReference>
<name>A0A852RHW7_9ACTN</name>
<keyword evidence="3" id="KW-1185">Reference proteome</keyword>
<evidence type="ECO:0000313" key="3">
    <source>
        <dbReference type="Proteomes" id="UP000582231"/>
    </source>
</evidence>
<dbReference type="SUPFAM" id="SSF51556">
    <property type="entry name" value="Metallo-dependent hydrolases"/>
    <property type="match status" value="1"/>
</dbReference>
<dbReference type="PANTHER" id="PTHR43135">
    <property type="entry name" value="ALPHA-D-RIBOSE 1-METHYLPHOSPHONATE 5-TRIPHOSPHATE DIPHOSPHATASE"/>
    <property type="match status" value="1"/>
</dbReference>
<organism evidence="2 3">
    <name type="scientific">Nocardioides kongjuensis</name>
    <dbReference type="NCBI Taxonomy" id="349522"/>
    <lineage>
        <taxon>Bacteria</taxon>
        <taxon>Bacillati</taxon>
        <taxon>Actinomycetota</taxon>
        <taxon>Actinomycetes</taxon>
        <taxon>Propionibacteriales</taxon>
        <taxon>Nocardioidaceae</taxon>
        <taxon>Nocardioides</taxon>
    </lineage>
</organism>
<sequence length="401" mass="40668">MHAWRAPRAFDGHRFLPGGATVLVEGERIVGVEPADFAVPHDCPVTAYDATLLPGLVDAHVHLVSDGSVGALERVGVQDDDAIDAQVARSLAAQAAAGVTTVRDLGDRGYRTLPFRDAPGPATPRVVAAGPPITTPGGHCHYLGGEAATDAELTAAVHERADRGVDLVKVMAGGGFLTPGSDMIGAQFAVEALRLVVVTAHDRGLPVLAHAHSAVAIEVALAAGVDGIEHFTGVTADGAVLSDDLLERTAAAGVVVDPTMGNDPAVLALLPTPPPAVVEIMARVGLDIEAFFAQRYVDVGRMRSHGVRVVPGVDAGAAPTKAHGNAWRAVLDLATAGWPLAEALAAGTSGAADACGLAAETGVLRPGLAADLLVVDGDLAADPTALGRPVEVMVRGVPLSA</sequence>
<accession>A0A852RHW7</accession>
<dbReference type="AlphaFoldDB" id="A0A852RHW7"/>
<keyword evidence="2" id="KW-0378">Hydrolase</keyword>
<evidence type="ECO:0000313" key="2">
    <source>
        <dbReference type="EMBL" id="NYD30268.1"/>
    </source>
</evidence>
<dbReference type="Gene3D" id="3.20.20.140">
    <property type="entry name" value="Metal-dependent hydrolases"/>
    <property type="match status" value="1"/>
</dbReference>
<dbReference type="EMBL" id="JACCBF010000001">
    <property type="protein sequence ID" value="NYD30268.1"/>
    <property type="molecule type" value="Genomic_DNA"/>
</dbReference>
<dbReference type="InterPro" id="IPR011059">
    <property type="entry name" value="Metal-dep_hydrolase_composite"/>
</dbReference>
<dbReference type="Gene3D" id="2.30.40.10">
    <property type="entry name" value="Urease, subunit C, domain 1"/>
    <property type="match status" value="1"/>
</dbReference>
<dbReference type="InterPro" id="IPR006680">
    <property type="entry name" value="Amidohydro-rel"/>
</dbReference>
<dbReference type="GO" id="GO:0016810">
    <property type="term" value="F:hydrolase activity, acting on carbon-nitrogen (but not peptide) bonds"/>
    <property type="evidence" value="ECO:0007669"/>
    <property type="project" value="InterPro"/>
</dbReference>
<protein>
    <submittedName>
        <fullName evidence="2">Imidazolonepropionase-like amidohydrolase</fullName>
    </submittedName>
</protein>
<dbReference type="PANTHER" id="PTHR43135:SF3">
    <property type="entry name" value="ALPHA-D-RIBOSE 1-METHYLPHOSPHONATE 5-TRIPHOSPHATE DIPHOSPHATASE"/>
    <property type="match status" value="1"/>
</dbReference>
<proteinExistence type="predicted"/>
<dbReference type="Pfam" id="PF01979">
    <property type="entry name" value="Amidohydro_1"/>
    <property type="match status" value="1"/>
</dbReference>
<feature type="domain" description="Amidohydrolase-related" evidence="1">
    <location>
        <begin position="51"/>
        <end position="396"/>
    </location>
</feature>
<dbReference type="RefSeq" id="WP_179726542.1">
    <property type="nucleotide sequence ID" value="NZ_BAABEF010000001.1"/>
</dbReference>
<comment type="caution">
    <text evidence="2">The sequence shown here is derived from an EMBL/GenBank/DDBJ whole genome shotgun (WGS) entry which is preliminary data.</text>
</comment>
<dbReference type="InterPro" id="IPR051781">
    <property type="entry name" value="Metallo-dep_Hydrolase"/>
</dbReference>
<dbReference type="SUPFAM" id="SSF51338">
    <property type="entry name" value="Composite domain of metallo-dependent hydrolases"/>
    <property type="match status" value="1"/>
</dbReference>
<dbReference type="Proteomes" id="UP000582231">
    <property type="component" value="Unassembled WGS sequence"/>
</dbReference>